<keyword evidence="4" id="KW-0143">Chaperone</keyword>
<dbReference type="Gene3D" id="1.20.58.380">
    <property type="entry name" value="Flagellar protein flit"/>
    <property type="match status" value="1"/>
</dbReference>
<evidence type="ECO:0000256" key="3">
    <source>
        <dbReference type="ARBA" id="ARBA00022795"/>
    </source>
</evidence>
<dbReference type="GO" id="GO:0044781">
    <property type="term" value="P:bacterial-type flagellum organization"/>
    <property type="evidence" value="ECO:0007669"/>
    <property type="project" value="UniProtKB-KW"/>
</dbReference>
<reference evidence="6 7" key="1">
    <citation type="submission" date="2016-01" db="EMBL/GenBank/DDBJ databases">
        <title>Annotation of Pseudomonas oryzihabitans USDA-ARS-USMARC-56511.</title>
        <authorList>
            <person name="Harhay G.P."/>
            <person name="Harhay D.M."/>
            <person name="Smith T.P.L."/>
            <person name="Bono J.L."/>
            <person name="Heaton M.P."/>
            <person name="Clawson M.L."/>
            <person name="Chitko-Mckown C.G."/>
            <person name="Capik S.F."/>
            <person name="DeDonder K.D."/>
            <person name="Apley M.D."/>
            <person name="Lubbers B.V."/>
            <person name="White B.J."/>
            <person name="Larson R.L."/>
        </authorList>
    </citation>
    <scope>NUCLEOTIDE SEQUENCE [LARGE SCALE GENOMIC DNA]</scope>
    <source>
        <strain evidence="6 7">USDA-ARS-USMARC-56511</strain>
    </source>
</reference>
<comment type="subcellular location">
    <subcellularLocation>
        <location evidence="1">Cytoplasm</location>
        <location evidence="1">Cytosol</location>
    </subcellularLocation>
</comment>
<dbReference type="KEGG" id="por:APT59_15025"/>
<evidence type="ECO:0000313" key="7">
    <source>
        <dbReference type="Proteomes" id="UP000064137"/>
    </source>
</evidence>
<dbReference type="EMBL" id="CP013987">
    <property type="protein sequence ID" value="ALZ85444.1"/>
    <property type="molecule type" value="Genomic_DNA"/>
</dbReference>
<keyword evidence="2" id="KW-0963">Cytoplasm</keyword>
<protein>
    <recommendedName>
        <fullName evidence="5">Flagellar protein FliT</fullName>
    </recommendedName>
</protein>
<dbReference type="Pfam" id="PF05400">
    <property type="entry name" value="FliT"/>
    <property type="match status" value="1"/>
</dbReference>
<dbReference type="InterPro" id="IPR008622">
    <property type="entry name" value="FliT"/>
</dbReference>
<gene>
    <name evidence="6" type="ORF">APT59_15025</name>
</gene>
<dbReference type="RefSeq" id="WP_059315599.1">
    <property type="nucleotide sequence ID" value="NZ_CP013987.1"/>
</dbReference>
<evidence type="ECO:0000256" key="1">
    <source>
        <dbReference type="ARBA" id="ARBA00004514"/>
    </source>
</evidence>
<evidence type="ECO:0000256" key="5">
    <source>
        <dbReference type="ARBA" id="ARBA00093797"/>
    </source>
</evidence>
<evidence type="ECO:0000256" key="2">
    <source>
        <dbReference type="ARBA" id="ARBA00022490"/>
    </source>
</evidence>
<name>A0A0U4X200_9PSED</name>
<dbReference type="AlphaFoldDB" id="A0A0U4X200"/>
<organism evidence="6 7">
    <name type="scientific">Pseudomonas oryzihabitans</name>
    <dbReference type="NCBI Taxonomy" id="47885"/>
    <lineage>
        <taxon>Bacteria</taxon>
        <taxon>Pseudomonadati</taxon>
        <taxon>Pseudomonadota</taxon>
        <taxon>Gammaproteobacteria</taxon>
        <taxon>Pseudomonadales</taxon>
        <taxon>Pseudomonadaceae</taxon>
        <taxon>Pseudomonas</taxon>
    </lineage>
</organism>
<accession>A0A0U4X200</accession>
<evidence type="ECO:0000256" key="4">
    <source>
        <dbReference type="ARBA" id="ARBA00023186"/>
    </source>
</evidence>
<dbReference type="Proteomes" id="UP000064137">
    <property type="component" value="Chromosome"/>
</dbReference>
<dbReference type="OrthoDB" id="7013020at2"/>
<proteinExistence type="predicted"/>
<sequence>MNVAMQKTPVERVELVYEQMAAALKAGDWTRIAELDLDCRLFVDEAVYATGDEAVALRASLERLLALYASMLQSCKAERDATAQELTKLNKSNQAAKVYQLFG</sequence>
<keyword evidence="3" id="KW-1005">Bacterial flagellum biogenesis</keyword>
<evidence type="ECO:0000313" key="6">
    <source>
        <dbReference type="EMBL" id="ALZ85444.1"/>
    </source>
</evidence>